<reference evidence="1" key="1">
    <citation type="journal article" date="2012" name="PLoS Genet.">
        <title>Comparative analysis of the genomes of two field isolates of the rice blast fungus Magnaporthe oryzae.</title>
        <authorList>
            <person name="Xue M."/>
            <person name="Yang J."/>
            <person name="Li Z."/>
            <person name="Hu S."/>
            <person name="Yao N."/>
            <person name="Dean R.A."/>
            <person name="Zhao W."/>
            <person name="Shen M."/>
            <person name="Zhang H."/>
            <person name="Li C."/>
            <person name="Liu L."/>
            <person name="Cao L."/>
            <person name="Xu X."/>
            <person name="Xing Y."/>
            <person name="Hsiang T."/>
            <person name="Zhang Z."/>
            <person name="Xu J.R."/>
            <person name="Peng Y.L."/>
        </authorList>
    </citation>
    <scope>NUCLEOTIDE SEQUENCE</scope>
    <source>
        <strain evidence="1">Y34</strain>
    </source>
</reference>
<dbReference type="AlphaFoldDB" id="A0AA97PRQ3"/>
<name>A0AA97PRQ3_PYRO3</name>
<proteinExistence type="predicted"/>
<dbReference type="Proteomes" id="UP000011086">
    <property type="component" value="Unassembled WGS sequence"/>
</dbReference>
<accession>A0AA97PRQ3</accession>
<organism evidence="1">
    <name type="scientific">Pyricularia oryzae (strain Y34)</name>
    <name type="common">Rice blast fungus</name>
    <name type="synonym">Magnaporthe oryzae</name>
    <dbReference type="NCBI Taxonomy" id="1143189"/>
    <lineage>
        <taxon>Eukaryota</taxon>
        <taxon>Fungi</taxon>
        <taxon>Dikarya</taxon>
        <taxon>Ascomycota</taxon>
        <taxon>Pezizomycotina</taxon>
        <taxon>Sordariomycetes</taxon>
        <taxon>Sordariomycetidae</taxon>
        <taxon>Magnaporthales</taxon>
        <taxon>Pyriculariaceae</taxon>
        <taxon>Pyricularia</taxon>
    </lineage>
</organism>
<protein>
    <submittedName>
        <fullName evidence="1">Uncharacterized protein</fullName>
    </submittedName>
</protein>
<evidence type="ECO:0000313" key="1">
    <source>
        <dbReference type="EMBL" id="ELQ44656.1"/>
    </source>
</evidence>
<sequence>MPRATRQTRPKAVTAASAKAKALAATIAAASPPNLTAPAAAAASPPPPPTLLFRDAAAWESWLEENHKGTEGLGVVWLKIGKKSCPERTVTYDEAVELALCFGWIDGQRKALDEHFFIQRFTPRRRKSIWSKRNVARVGMLKKDGKMRPAGQVEVDAAMADGRWDKAY</sequence>
<gene>
    <name evidence="1" type="ORF">OOU_Y34scaffold00071g72</name>
</gene>
<dbReference type="EMBL" id="JH793779">
    <property type="protein sequence ID" value="ELQ44656.1"/>
    <property type="molecule type" value="Genomic_DNA"/>
</dbReference>